<dbReference type="PANTHER" id="PTHR46481">
    <property type="entry name" value="ZINC FINGER BED DOMAIN-CONTAINING PROTEIN 4"/>
    <property type="match status" value="1"/>
</dbReference>
<evidence type="ECO:0000256" key="6">
    <source>
        <dbReference type="SAM" id="MobiDB-lite"/>
    </source>
</evidence>
<feature type="domain" description="HAT C-terminal dimerisation" evidence="7">
    <location>
        <begin position="769"/>
        <end position="851"/>
    </location>
</feature>
<comment type="caution">
    <text evidence="8">The sequence shown here is derived from an EMBL/GenBank/DDBJ whole genome shotgun (WGS) entry which is preliminary data.</text>
</comment>
<keyword evidence="4" id="KW-0862">Zinc</keyword>
<dbReference type="Pfam" id="PF05699">
    <property type="entry name" value="Dimer_Tnp_hAT"/>
    <property type="match status" value="1"/>
</dbReference>
<feature type="compositionally biased region" description="Low complexity" evidence="6">
    <location>
        <begin position="1"/>
        <end position="12"/>
    </location>
</feature>
<sequence>MSSEPLSSPSPSNQTGLIDRTEYSSLPPASSPGSSLPTTPSPRRRGTAVDFIGVDWTLWGRQEWSKWPGFERYTGGQDTRAWWQQYGYRVEDRSTSRQGNRLKWICADCFARGFKKKSDFCFVCSTGAAIKKHLRNAHGILAPADVDGGARASSLGGRPITDFIGADLNNPHDQFLISKLRGRFNSKGLRVLLLDWITYHNLPFDIVNTERFQRLLLYGNPLLDATHIPSGKTLLRMLESEYRGAVGPVTEVLRSARSQVHFSFDGWTSKTYTSFLGINAQFIDRTFVQHRILLGLRPLSGKHNGASLADEVADTLAFWQVNNPDTVGYFTLDNAANNDTCMEDLAFEHGFSSEERRIRCAAHILNLCVRAMLYGSKRENFAAIVAADGDDLDDDEEQVDQAIDEAINGEMEDGTDEDPGANTAVDFSEEDLISSHPAPEEINAASFREYSQNGAPGMLHNIGLQLRNTQLYEQFLQSQRKESGHGTTLHWAFNNGTRWNSDMRMMERALRLRPGLNTFFNDVQNRWETDGLCDRTKPAVLQYRLSVYDWKVIEVLVKLLKPFEIATKQLQGNGVPAGRSTCGSFDEYFPVFEVLLDHLESAIEGTIFEEVEDPVTREKKDVEVAIYDGLDSRTCRLLKVYIKLGWKKLHKYYSRLTSAAYVGAVVFNPAKKWRLLDQLWSRVPSRKTKSWRLEYEAKLLEIWETYRERDVDNEVLVTSDEASMDYIERRLARTVAGSPFNQGSLGASGARKSSRKAKSSTAGGTGDDEYARYCAEDVVNSHHYRSRPIDWWKINRNRYPRLSLMAVDMLTIPSTSAESERTFSSAGRMTAPLRSRLRREIVAMAQCIRSWSKAGIYTPSLPLLSLSDEQWVDALASLKGTE</sequence>
<protein>
    <recommendedName>
        <fullName evidence="7">HAT C-terminal dimerisation domain-containing protein</fullName>
    </recommendedName>
</protein>
<dbReference type="Proteomes" id="UP001287286">
    <property type="component" value="Unassembled WGS sequence"/>
</dbReference>
<evidence type="ECO:0000256" key="2">
    <source>
        <dbReference type="ARBA" id="ARBA00022723"/>
    </source>
</evidence>
<keyword evidence="9" id="KW-1185">Reference proteome</keyword>
<keyword evidence="2" id="KW-0479">Metal-binding</keyword>
<keyword evidence="3" id="KW-0863">Zinc-finger</keyword>
<evidence type="ECO:0000256" key="1">
    <source>
        <dbReference type="ARBA" id="ARBA00004123"/>
    </source>
</evidence>
<evidence type="ECO:0000259" key="7">
    <source>
        <dbReference type="Pfam" id="PF05699"/>
    </source>
</evidence>
<accession>A0ABR0BE95</accession>
<dbReference type="InterPro" id="IPR052035">
    <property type="entry name" value="ZnF_BED_domain_contain"/>
</dbReference>
<evidence type="ECO:0000313" key="9">
    <source>
        <dbReference type="Proteomes" id="UP001287286"/>
    </source>
</evidence>
<dbReference type="InterPro" id="IPR008906">
    <property type="entry name" value="HATC_C_dom"/>
</dbReference>
<feature type="region of interest" description="Disordered" evidence="6">
    <location>
        <begin position="743"/>
        <end position="764"/>
    </location>
</feature>
<dbReference type="SUPFAM" id="SSF53098">
    <property type="entry name" value="Ribonuclease H-like"/>
    <property type="match status" value="1"/>
</dbReference>
<name>A0ABR0BE95_PURLI</name>
<feature type="compositionally biased region" description="Low complexity" evidence="6">
    <location>
        <begin position="24"/>
        <end position="38"/>
    </location>
</feature>
<reference evidence="8 9" key="1">
    <citation type="journal article" date="2024" name="Microbiol. Resour. Announc.">
        <title>Genome annotations for the ascomycete fungi Trichoderma harzianum, Trichoderma aggressivum, and Purpureocillium lilacinum.</title>
        <authorList>
            <person name="Beijen E.P.W."/>
            <person name="Ohm R.A."/>
        </authorList>
    </citation>
    <scope>NUCLEOTIDE SEQUENCE [LARGE SCALE GENOMIC DNA]</scope>
    <source>
        <strain evidence="8 9">CBS 150709</strain>
    </source>
</reference>
<organism evidence="8 9">
    <name type="scientific">Purpureocillium lilacinum</name>
    <name type="common">Paecilomyces lilacinus</name>
    <dbReference type="NCBI Taxonomy" id="33203"/>
    <lineage>
        <taxon>Eukaryota</taxon>
        <taxon>Fungi</taxon>
        <taxon>Dikarya</taxon>
        <taxon>Ascomycota</taxon>
        <taxon>Pezizomycotina</taxon>
        <taxon>Sordariomycetes</taxon>
        <taxon>Hypocreomycetidae</taxon>
        <taxon>Hypocreales</taxon>
        <taxon>Ophiocordycipitaceae</taxon>
        <taxon>Purpureocillium</taxon>
    </lineage>
</organism>
<dbReference type="InterPro" id="IPR012337">
    <property type="entry name" value="RNaseH-like_sf"/>
</dbReference>
<dbReference type="PANTHER" id="PTHR46481:SF10">
    <property type="entry name" value="ZINC FINGER BED DOMAIN-CONTAINING PROTEIN 39"/>
    <property type="match status" value="1"/>
</dbReference>
<evidence type="ECO:0000256" key="4">
    <source>
        <dbReference type="ARBA" id="ARBA00022833"/>
    </source>
</evidence>
<evidence type="ECO:0000256" key="5">
    <source>
        <dbReference type="ARBA" id="ARBA00023242"/>
    </source>
</evidence>
<evidence type="ECO:0000313" key="8">
    <source>
        <dbReference type="EMBL" id="KAK4071574.1"/>
    </source>
</evidence>
<feature type="region of interest" description="Disordered" evidence="6">
    <location>
        <begin position="1"/>
        <end position="46"/>
    </location>
</feature>
<dbReference type="EMBL" id="JAWRVI010000208">
    <property type="protein sequence ID" value="KAK4071574.1"/>
    <property type="molecule type" value="Genomic_DNA"/>
</dbReference>
<evidence type="ECO:0000256" key="3">
    <source>
        <dbReference type="ARBA" id="ARBA00022771"/>
    </source>
</evidence>
<gene>
    <name evidence="8" type="ORF">Purlil1_13363</name>
</gene>
<proteinExistence type="predicted"/>
<comment type="subcellular location">
    <subcellularLocation>
        <location evidence="1">Nucleus</location>
    </subcellularLocation>
</comment>
<keyword evidence="5" id="KW-0539">Nucleus</keyword>